<sequence>MFTRSQFIIWINNRNHAIKELEYYEIQKVPAALALEKPCPHSKHHALHPTVEVQPATLREAYLKA</sequence>
<dbReference type="AlphaFoldDB" id="A0A8S1BIK4"/>
<gene>
    <name evidence="1" type="ORF">APLA_LOCUS16382</name>
</gene>
<name>A0A8S1BIK4_ARCPL</name>
<evidence type="ECO:0000313" key="2">
    <source>
        <dbReference type="Proteomes" id="UP000494106"/>
    </source>
</evidence>
<proteinExistence type="predicted"/>
<dbReference type="Proteomes" id="UP000494106">
    <property type="component" value="Unassembled WGS sequence"/>
</dbReference>
<dbReference type="EMBL" id="CADEBC010000596">
    <property type="protein sequence ID" value="CAB3258207.1"/>
    <property type="molecule type" value="Genomic_DNA"/>
</dbReference>
<organism evidence="1 2">
    <name type="scientific">Arctia plantaginis</name>
    <name type="common">Wood tiger moth</name>
    <name type="synonym">Phalaena plantaginis</name>
    <dbReference type="NCBI Taxonomy" id="874455"/>
    <lineage>
        <taxon>Eukaryota</taxon>
        <taxon>Metazoa</taxon>
        <taxon>Ecdysozoa</taxon>
        <taxon>Arthropoda</taxon>
        <taxon>Hexapoda</taxon>
        <taxon>Insecta</taxon>
        <taxon>Pterygota</taxon>
        <taxon>Neoptera</taxon>
        <taxon>Endopterygota</taxon>
        <taxon>Lepidoptera</taxon>
        <taxon>Glossata</taxon>
        <taxon>Ditrysia</taxon>
        <taxon>Noctuoidea</taxon>
        <taxon>Erebidae</taxon>
        <taxon>Arctiinae</taxon>
        <taxon>Arctia</taxon>
    </lineage>
</organism>
<comment type="caution">
    <text evidence="1">The sequence shown here is derived from an EMBL/GenBank/DDBJ whole genome shotgun (WGS) entry which is preliminary data.</text>
</comment>
<protein>
    <submittedName>
        <fullName evidence="1">Uncharacterized protein</fullName>
    </submittedName>
</protein>
<evidence type="ECO:0000313" key="1">
    <source>
        <dbReference type="EMBL" id="CAB3258207.1"/>
    </source>
</evidence>
<feature type="non-terminal residue" evidence="1">
    <location>
        <position position="1"/>
    </location>
</feature>
<keyword evidence="2" id="KW-1185">Reference proteome</keyword>
<reference evidence="1 2" key="1">
    <citation type="submission" date="2020-04" db="EMBL/GenBank/DDBJ databases">
        <authorList>
            <person name="Wallbank WR R."/>
            <person name="Pardo Diaz C."/>
            <person name="Kozak K."/>
            <person name="Martin S."/>
            <person name="Jiggins C."/>
            <person name="Moest M."/>
            <person name="Warren A I."/>
            <person name="Byers J.R.P. K."/>
            <person name="Montejo-Kovacevich G."/>
            <person name="Yen C E."/>
        </authorList>
    </citation>
    <scope>NUCLEOTIDE SEQUENCE [LARGE SCALE GENOMIC DNA]</scope>
</reference>
<accession>A0A8S1BIK4</accession>